<dbReference type="Gene3D" id="1.10.1200.10">
    <property type="entry name" value="ACP-like"/>
    <property type="match status" value="2"/>
</dbReference>
<dbReference type="Gene3D" id="3.30.300.30">
    <property type="match status" value="1"/>
</dbReference>
<dbReference type="Pfam" id="PF14765">
    <property type="entry name" value="PS-DH"/>
    <property type="match status" value="1"/>
</dbReference>
<dbReference type="SUPFAM" id="SSF50129">
    <property type="entry name" value="GroES-like"/>
    <property type="match status" value="1"/>
</dbReference>
<keyword evidence="7" id="KW-0511">Multifunctional enzyme</keyword>
<dbReference type="GO" id="GO:0005886">
    <property type="term" value="C:plasma membrane"/>
    <property type="evidence" value="ECO:0007669"/>
    <property type="project" value="TreeGrafter"/>
</dbReference>
<feature type="region of interest" description="Disordered" evidence="9">
    <location>
        <begin position="2062"/>
        <end position="2089"/>
    </location>
</feature>
<dbReference type="Pfam" id="PF02801">
    <property type="entry name" value="Ketoacyl-synt_C"/>
    <property type="match status" value="1"/>
</dbReference>
<dbReference type="InterPro" id="IPR020841">
    <property type="entry name" value="PKS_Beta-ketoAc_synthase_dom"/>
</dbReference>
<dbReference type="InterPro" id="IPR016039">
    <property type="entry name" value="Thiolase-like"/>
</dbReference>
<organism evidence="13 14">
    <name type="scientific">Hydrococcus rivularis NIES-593</name>
    <dbReference type="NCBI Taxonomy" id="1921803"/>
    <lineage>
        <taxon>Bacteria</taxon>
        <taxon>Bacillati</taxon>
        <taxon>Cyanobacteriota</taxon>
        <taxon>Cyanophyceae</taxon>
        <taxon>Pleurocapsales</taxon>
        <taxon>Hydrococcaceae</taxon>
        <taxon>Hydrococcus</taxon>
    </lineage>
</organism>
<dbReference type="SMART" id="SM00829">
    <property type="entry name" value="PKS_ER"/>
    <property type="match status" value="1"/>
</dbReference>
<dbReference type="PANTHER" id="PTHR43775:SF51">
    <property type="entry name" value="INACTIVE PHENOLPHTHIOCEROL SYNTHESIS POLYKETIDE SYNTHASE TYPE I PKS1-RELATED"/>
    <property type="match status" value="1"/>
</dbReference>
<dbReference type="SUPFAM" id="SSF56801">
    <property type="entry name" value="Acetyl-CoA synthetase-like"/>
    <property type="match status" value="1"/>
</dbReference>
<dbReference type="Pfam" id="PF00698">
    <property type="entry name" value="Acyl_transf_1"/>
    <property type="match status" value="1"/>
</dbReference>
<evidence type="ECO:0000259" key="12">
    <source>
        <dbReference type="PROSITE" id="PS52019"/>
    </source>
</evidence>
<dbReference type="SUPFAM" id="SSF53901">
    <property type="entry name" value="Thiolase-like"/>
    <property type="match status" value="1"/>
</dbReference>
<feature type="active site" description="Proton acceptor; for dehydratase activity" evidence="8">
    <location>
        <position position="1663"/>
    </location>
</feature>
<dbReference type="STRING" id="1921803.NIES593_09480"/>
<keyword evidence="14" id="KW-1185">Reference proteome</keyword>
<dbReference type="InterPro" id="IPR014030">
    <property type="entry name" value="Ketoacyl_synth_N"/>
</dbReference>
<dbReference type="InterPro" id="IPR049551">
    <property type="entry name" value="PKS_DH_C"/>
</dbReference>
<dbReference type="FunFam" id="3.40.50.720:FF:000209">
    <property type="entry name" value="Polyketide synthase Pks12"/>
    <property type="match status" value="1"/>
</dbReference>
<dbReference type="InterPro" id="IPR014043">
    <property type="entry name" value="Acyl_transferase_dom"/>
</dbReference>
<dbReference type="FunFam" id="1.10.1200.10:FF:000016">
    <property type="entry name" value="Non-ribosomal peptide synthase"/>
    <property type="match status" value="1"/>
</dbReference>
<dbReference type="InterPro" id="IPR013154">
    <property type="entry name" value="ADH-like_N"/>
</dbReference>
<dbReference type="InterPro" id="IPR057326">
    <property type="entry name" value="KR_dom"/>
</dbReference>
<feature type="active site" description="Proton donor; for dehydratase activity" evidence="8">
    <location>
        <position position="1831"/>
    </location>
</feature>
<dbReference type="PROSITE" id="PS52004">
    <property type="entry name" value="KS3_2"/>
    <property type="match status" value="1"/>
</dbReference>
<dbReference type="Pfam" id="PF21394">
    <property type="entry name" value="Beta-ketacyl_N"/>
    <property type="match status" value="1"/>
</dbReference>
<dbReference type="InterPro" id="IPR006162">
    <property type="entry name" value="Ppantetheine_attach_site"/>
</dbReference>
<evidence type="ECO:0000259" key="10">
    <source>
        <dbReference type="PROSITE" id="PS50075"/>
    </source>
</evidence>
<dbReference type="Pfam" id="PF13602">
    <property type="entry name" value="ADH_zinc_N_2"/>
    <property type="match status" value="1"/>
</dbReference>
<dbReference type="InterPro" id="IPR016036">
    <property type="entry name" value="Malonyl_transacylase_ACP-bd"/>
</dbReference>
<dbReference type="RefSeq" id="WP_073599465.1">
    <property type="nucleotide sequence ID" value="NZ_MRCB01000009.1"/>
</dbReference>
<dbReference type="Gene3D" id="3.40.47.10">
    <property type="match status" value="1"/>
</dbReference>
<dbReference type="InterPro" id="IPR036736">
    <property type="entry name" value="ACP-like_sf"/>
</dbReference>
<dbReference type="GO" id="GO:0031177">
    <property type="term" value="F:phosphopantetheine binding"/>
    <property type="evidence" value="ECO:0007669"/>
    <property type="project" value="InterPro"/>
</dbReference>
<dbReference type="FunFam" id="3.40.47.10:FF:000042">
    <property type="entry name" value="Polyketide synthase Pks13"/>
    <property type="match status" value="1"/>
</dbReference>
<dbReference type="PROSITE" id="PS52019">
    <property type="entry name" value="PKS_MFAS_DH"/>
    <property type="match status" value="1"/>
</dbReference>
<dbReference type="GO" id="GO:0005835">
    <property type="term" value="C:fatty acid synthase complex"/>
    <property type="evidence" value="ECO:0007669"/>
    <property type="project" value="InterPro"/>
</dbReference>
<dbReference type="InterPro" id="IPR049552">
    <property type="entry name" value="PKS_DH_N"/>
</dbReference>
<dbReference type="CDD" id="cd00833">
    <property type="entry name" value="PKS"/>
    <property type="match status" value="1"/>
</dbReference>
<dbReference type="Pfam" id="PF08659">
    <property type="entry name" value="KR"/>
    <property type="match status" value="1"/>
</dbReference>
<dbReference type="InterPro" id="IPR020806">
    <property type="entry name" value="PKS_PP-bd"/>
</dbReference>
<dbReference type="GO" id="GO:0006633">
    <property type="term" value="P:fatty acid biosynthetic process"/>
    <property type="evidence" value="ECO:0007669"/>
    <property type="project" value="InterPro"/>
</dbReference>
<protein>
    <submittedName>
        <fullName evidence="13">Polyketide synthase</fullName>
    </submittedName>
</protein>
<feature type="region of interest" description="N-terminal hotdog fold" evidence="8">
    <location>
        <begin position="1632"/>
        <end position="1755"/>
    </location>
</feature>
<dbReference type="SUPFAM" id="SSF55048">
    <property type="entry name" value="Probable ACP-binding domain of malonyl-CoA ACP transacylase"/>
    <property type="match status" value="1"/>
</dbReference>
<dbReference type="PROSITE" id="PS00455">
    <property type="entry name" value="AMP_BINDING"/>
    <property type="match status" value="1"/>
</dbReference>
<dbReference type="OrthoDB" id="499075at2"/>
<evidence type="ECO:0000256" key="3">
    <source>
        <dbReference type="ARBA" id="ARBA00022679"/>
    </source>
</evidence>
<feature type="domain" description="Ketosynthase family 3 (KS3)" evidence="11">
    <location>
        <begin position="662"/>
        <end position="1100"/>
    </location>
</feature>
<dbReference type="PROSITE" id="PS50075">
    <property type="entry name" value="CARRIER"/>
    <property type="match status" value="2"/>
</dbReference>
<dbReference type="Gene3D" id="3.40.50.12780">
    <property type="entry name" value="N-terminal domain of ligase-like"/>
    <property type="match status" value="1"/>
</dbReference>
<dbReference type="SMART" id="SM01294">
    <property type="entry name" value="PKS_PP_betabranch"/>
    <property type="match status" value="1"/>
</dbReference>
<dbReference type="InterPro" id="IPR016035">
    <property type="entry name" value="Acyl_Trfase/lysoPLipase"/>
</dbReference>
<keyword evidence="2" id="KW-0597">Phosphoprotein</keyword>
<evidence type="ECO:0000256" key="1">
    <source>
        <dbReference type="ARBA" id="ARBA00022450"/>
    </source>
</evidence>
<dbReference type="InterPro" id="IPR050091">
    <property type="entry name" value="PKS_NRPS_Biosynth_Enz"/>
</dbReference>
<dbReference type="InterPro" id="IPR013968">
    <property type="entry name" value="PKS_KR"/>
</dbReference>
<dbReference type="Pfam" id="PF08240">
    <property type="entry name" value="ADH_N"/>
    <property type="match status" value="1"/>
</dbReference>
<name>A0A1U7HJ57_9CYAN</name>
<dbReference type="EMBL" id="MRCB01000009">
    <property type="protein sequence ID" value="OKH23568.1"/>
    <property type="molecule type" value="Genomic_DNA"/>
</dbReference>
<dbReference type="Pfam" id="PF00550">
    <property type="entry name" value="PP-binding"/>
    <property type="match status" value="2"/>
</dbReference>
<dbReference type="SMART" id="SM00827">
    <property type="entry name" value="PKS_AT"/>
    <property type="match status" value="1"/>
</dbReference>
<evidence type="ECO:0000256" key="2">
    <source>
        <dbReference type="ARBA" id="ARBA00022553"/>
    </source>
</evidence>
<evidence type="ECO:0000256" key="4">
    <source>
        <dbReference type="ARBA" id="ARBA00022737"/>
    </source>
</evidence>
<gene>
    <name evidence="13" type="ORF">NIES593_09480</name>
</gene>
<dbReference type="SMART" id="SM00825">
    <property type="entry name" value="PKS_KS"/>
    <property type="match status" value="1"/>
</dbReference>
<dbReference type="InterPro" id="IPR011032">
    <property type="entry name" value="GroES-like_sf"/>
</dbReference>
<dbReference type="GO" id="GO:0044550">
    <property type="term" value="P:secondary metabolite biosynthetic process"/>
    <property type="evidence" value="ECO:0007669"/>
    <property type="project" value="UniProtKB-ARBA"/>
</dbReference>
<dbReference type="FunFam" id="1.10.1200.10:FF:000007">
    <property type="entry name" value="Probable polyketide synthase pks17"/>
    <property type="match status" value="1"/>
</dbReference>
<dbReference type="InterPro" id="IPR042099">
    <property type="entry name" value="ANL_N_sf"/>
</dbReference>
<evidence type="ECO:0000256" key="8">
    <source>
        <dbReference type="PROSITE-ProRule" id="PRU01363"/>
    </source>
</evidence>
<dbReference type="GO" id="GO:0004312">
    <property type="term" value="F:fatty acid synthase activity"/>
    <property type="evidence" value="ECO:0007669"/>
    <property type="project" value="InterPro"/>
</dbReference>
<sequence length="2922" mass="323768">METKPLAIIHGDSLPEGFNSAIALPEILQRAARETTGITYLQSDETEVFQSYAELLERATCILSGLRALGLKPKDFVILQLSRQQDFLATFWGCLLGGFVPVPIAVAPSYTPDNSKANLVYQAWHLCDCALVVSHRQLIPAIRSFSEKLQIVAVEELQSYKPDNNWHTGDPDELALLLLTSGSTGTPKGVMLSDRNLLASAFGMAKVNRLSQKDITLNWMPLEHVASLVMFHITEVYLGCQQIHVPNELVLQNPLKWLDFCDRYRVTATWAPNFAYGLVNERVEAISEPCWDLSCLRWIGNGAEAVVGKTTRRFLELLAPYGLASTAVSPGYGMSETSSGIVHSHRFSLESTTDDDPFVEVGSPIPGVSLRIVDSENRVVEEGTIGLLQIKGLTVTSGYYKSQERDREIFTEDGWFNTGDLGFVREGRLTITGRQKEVIIINGVNYYNHEIEAVVEAIDGVEVSYTAACAVRRIGDTTDKVAIFFNPSNFLETSLHSLIKKIRKTLVSKIGVYPDYLIPVEREMIPKTAIGKIQRKQLSQRFEAGEFDSILQQINALLESRETSELPRSDLERQIAEIWQKVLGIERVSLHDNFFELGGNSLLLMQVLAKLQERLGRQLSAVELFQYPAIATLAQYLSQEKTEINAAQQGQQRAQHRHKSQNTDIAVIGMSCRFPGAKNVDEFWQNLCDGVESISFFTDEEILASGIDPQLLNNPNYVKASPILEDIELFDAEFFGYSPKEAELIDPQQRLLLECAWESLENAGYNPLTYQGSIALYAGASANTYLLNNVYPNRHQIDENDNLQVVNLGSMAGFQMTVANDKDYLTTRVSYKLNLTGASVNVQTACSTSLVAIHMACQSLLAGECDMALAGGVSVHVPQKVGYLYRDGTILSPDGHCRAFDADAQGTLFGSGAGIVVLKPLEDAIRDRDRIYAVIKGSAINNDGGTKVGYLAPNSDGQAKAIAEAIAISGIDAETISYIEAHGTGTILGDPIEIAALTQAFRTNTQKKGFCAIGSVKTNVGHLNIASGVTGFIKTVLSLYHKKLPASLHFEQPNPQIDFVNSPFYVNTTLKEWKTAGFPRRAGVNSLGIGGTNAHVILEEFRAETIPPAPLIKGGGRREKKVDLPSHLLTLSARSEKALQELVERYKAFLESNPEVYLSDLCFTANTGRSHFEHRLCIVTESVEQLRQQLQAYLIGKEISGLVSGQALSSQRPKLAFLFTGQGSQYVGMGRELYQTQPTFRAALDKCAEIVQPYLEKPLLEVLYPKEAGENFYPPTPQSPFSRRGRILKSPIDETAYTQPALFAIEYALYQLWQSWGISPTAVIGHSVGEYAAACVAGVFSLEDGLKLIAARGRLMQQLPQDGAMVAVFASEARVSAAIAPYPEQIAIAAINGIENIVISGKRKAIETVVASLENEGIQTKPLNVSHAFHSPLMEPILAEFETVAHQITYSPPRIELISNLTGEAIGEEIATPQYWCRHIRQPVRFAQSIETLHRLGYQTFVEIGANPTLLGMARTVLENSKSAVLPEAVPGTCGGFAKIHNPKSYLWLPSLRPGDSNWQQLLESLAQLCVRGVSVDWFGFERDYSHYRIALPTYPFQRKRYWLEANPKIIQNPIPPTSLFKGESKIQNQYHPLLGRRLRSPLKEIIFESQLAPDKPAFLKDHRIFQQVILPGTAYLEMALAAGIAGLKSTKLVLENVTIQQALMLPEEECQTVQLILSQEDTGTSFEIYSLISEDEESWKLHCSGRIVVREENTEPQQIDLARLRGQFASELSVNTHYDRCRELAIDYGESFQAIARLWKQDGEALGWIRIPETLASEVSIYQFHPVLLDACFQVIFAALPEALKSETYLPVGLERLSLYRHPGQTLWSHVCLRPLNSANPETIIADLRLFDDIGNLVAQIDGLSSKRASREALLGITEKSWHDWLYQIEWRSQQRDREMGRWGDEESRSWLIFADKGGLAKQLAELLEAKQHACTLVFPGEEYKQQSSEQFQIDPNNPDEFQRFLNAIAQNQPSLYGIIYLWSLDALDIQFLTKSGLEIDVRRGCAGVLHLIQALVKRRDKGTTRQEELPPSPYPPVSPSSTKPNNAPRLWLVTKGAQPVKTDGDLSTSGIAQSCLWGMGKVIALEHPELNCVRIDLDPKSTENEIQTLFDEIWSPDAEDQIAFRDGNRYVARLVRNHLNKQSENQAIAPIENSIPVRLEIENRGVLDNLHWQPTTRRQPSVGEIEIQVRATGLNFRDVLNALRLYPGDAGLLGLECVGEVVAIGQGVRDFQIGDAVVAIASGSFSQYVTVNAALAVHKPENLSFEEAVTIPGAFSTAYYSLHHLAKISAGDRILIHAAAGGVGLATIQLAQQAGAEVFATASPSKWDFLQSLGVKHIMNSRTLDFAEKVMSITQGEGVDIVLNSLAGEFIPKSLSVLSARGRFIEIGKNDVWDAKQVARLKPDISYFLVDLVQVTQQQPDLIQSILCQLMQQFQAGNLKPLLYKVFSRDRVVDAFRYMQQAKHIGKIVVSQNSEFRNDSAYLITGGLSGIGLQVARWMVDRGARNLVLVGRSGASQAARKTISQLEKAGARVDVVQADVSNTEDVARIFSSSLPLRGIIHAAGILDDGVLVQQSWERFQQVMAPKVQGAWNLHLATQNYPLDFFVMFSSAASVVGCAGQANYCAANAFLDALAHYRRSLGLPGLSINWGSWSSVGMAARLAERDRDRLAQQGITAIQPEQGLQILEELLACDITQISVLPIDWSAFLKQLPNDEAFSFFKEVMSASEEKIQQRSKFLQQLEAATTSDRNGLLIDCIRSHIARILGIEPPESIDIDRGLTELGMDSLSSVELRNKLQTSLQCTLPSTLIFDYPTIAAIADYLDKTILSPTSSKVERETRGEDRNSAIAEIQRLSEEEAEAMLFDELKNLTEQQWLWNPRE</sequence>
<dbReference type="PANTHER" id="PTHR43775">
    <property type="entry name" value="FATTY ACID SYNTHASE"/>
    <property type="match status" value="1"/>
</dbReference>
<dbReference type="Pfam" id="PF00501">
    <property type="entry name" value="AMP-binding"/>
    <property type="match status" value="1"/>
</dbReference>
<feature type="region of interest" description="C-terminal hotdog fold" evidence="8">
    <location>
        <begin position="1770"/>
        <end position="1916"/>
    </location>
</feature>
<evidence type="ECO:0000256" key="6">
    <source>
        <dbReference type="ARBA" id="ARBA00023098"/>
    </source>
</evidence>
<dbReference type="Gene3D" id="3.10.129.110">
    <property type="entry name" value="Polyketide synthase dehydratase"/>
    <property type="match status" value="1"/>
</dbReference>
<accession>A0A1U7HJ57</accession>
<dbReference type="Gene3D" id="3.90.180.10">
    <property type="entry name" value="Medium-chain alcohol dehydrogenases, catalytic domain"/>
    <property type="match status" value="1"/>
</dbReference>
<evidence type="ECO:0000256" key="9">
    <source>
        <dbReference type="SAM" id="MobiDB-lite"/>
    </source>
</evidence>
<dbReference type="InterPro" id="IPR036291">
    <property type="entry name" value="NAD(P)-bd_dom_sf"/>
</dbReference>
<dbReference type="SUPFAM" id="SSF47336">
    <property type="entry name" value="ACP-like"/>
    <property type="match status" value="2"/>
</dbReference>
<dbReference type="InterPro" id="IPR045851">
    <property type="entry name" value="AMP-bd_C_sf"/>
</dbReference>
<dbReference type="PROSITE" id="PS00012">
    <property type="entry name" value="PHOSPHOPANTETHEINE"/>
    <property type="match status" value="2"/>
</dbReference>
<dbReference type="InterPro" id="IPR009081">
    <property type="entry name" value="PP-bd_ACP"/>
</dbReference>
<dbReference type="InterPro" id="IPR020845">
    <property type="entry name" value="AMP-binding_CS"/>
</dbReference>
<dbReference type="InterPro" id="IPR000873">
    <property type="entry name" value="AMP-dep_synth/lig_dom"/>
</dbReference>
<proteinExistence type="predicted"/>
<dbReference type="Pfam" id="PF22621">
    <property type="entry name" value="CurL-like_PKS_C"/>
    <property type="match status" value="1"/>
</dbReference>
<dbReference type="SMART" id="SM00823">
    <property type="entry name" value="PKS_PP"/>
    <property type="match status" value="2"/>
</dbReference>
<dbReference type="SMART" id="SM00822">
    <property type="entry name" value="PKS_KR"/>
    <property type="match status" value="1"/>
</dbReference>
<dbReference type="CDD" id="cd05195">
    <property type="entry name" value="enoyl_red"/>
    <property type="match status" value="1"/>
</dbReference>
<keyword evidence="1" id="KW-0596">Phosphopantetheine</keyword>
<feature type="domain" description="Carrier" evidence="10">
    <location>
        <begin position="566"/>
        <end position="641"/>
    </location>
</feature>
<dbReference type="GO" id="GO:0005737">
    <property type="term" value="C:cytoplasm"/>
    <property type="evidence" value="ECO:0007669"/>
    <property type="project" value="TreeGrafter"/>
</dbReference>
<keyword evidence="6" id="KW-0443">Lipid metabolism</keyword>
<dbReference type="Gene3D" id="3.40.50.720">
    <property type="entry name" value="NAD(P)-binding Rossmann-like Domain"/>
    <property type="match status" value="3"/>
</dbReference>
<dbReference type="Proteomes" id="UP000186868">
    <property type="component" value="Unassembled WGS sequence"/>
</dbReference>
<dbReference type="CDD" id="cd05906">
    <property type="entry name" value="A_NRPS_TubE_like"/>
    <property type="match status" value="1"/>
</dbReference>
<dbReference type="InterPro" id="IPR020807">
    <property type="entry name" value="PKS_DH"/>
</dbReference>
<dbReference type="SUPFAM" id="SSF51735">
    <property type="entry name" value="NAD(P)-binding Rossmann-fold domains"/>
    <property type="match status" value="3"/>
</dbReference>
<dbReference type="SUPFAM" id="SSF52151">
    <property type="entry name" value="FabD/lysophospholipase-like"/>
    <property type="match status" value="1"/>
</dbReference>
<dbReference type="GO" id="GO:0016491">
    <property type="term" value="F:oxidoreductase activity"/>
    <property type="evidence" value="ECO:0007669"/>
    <property type="project" value="InterPro"/>
</dbReference>
<dbReference type="InterPro" id="IPR049900">
    <property type="entry name" value="PKS_mFAS_DH"/>
</dbReference>
<dbReference type="InterPro" id="IPR003965">
    <property type="entry name" value="Fatty_acid_synthase"/>
</dbReference>
<dbReference type="InterPro" id="IPR001227">
    <property type="entry name" value="Ac_transferase_dom_sf"/>
</dbReference>
<feature type="domain" description="PKS/mFAS DH" evidence="12">
    <location>
        <begin position="1632"/>
        <end position="1916"/>
    </location>
</feature>
<evidence type="ECO:0000256" key="5">
    <source>
        <dbReference type="ARBA" id="ARBA00022832"/>
    </source>
</evidence>
<dbReference type="Gene3D" id="3.30.70.3290">
    <property type="match status" value="1"/>
</dbReference>
<dbReference type="GO" id="GO:0071770">
    <property type="term" value="P:DIM/DIP cell wall layer assembly"/>
    <property type="evidence" value="ECO:0007669"/>
    <property type="project" value="TreeGrafter"/>
</dbReference>
<reference evidence="13 14" key="1">
    <citation type="submission" date="2016-11" db="EMBL/GenBank/DDBJ databases">
        <title>Draft Genome Sequences of Nine Cyanobacterial Strains from Diverse Habitats.</title>
        <authorList>
            <person name="Zhu T."/>
            <person name="Hou S."/>
            <person name="Lu X."/>
            <person name="Hess W.R."/>
        </authorList>
    </citation>
    <scope>NUCLEOTIDE SEQUENCE [LARGE SCALE GENOMIC DNA]</scope>
    <source>
        <strain evidence="13 14">NIES-593</strain>
    </source>
</reference>
<dbReference type="PRINTS" id="PR01483">
    <property type="entry name" value="FASYNTHASE"/>
</dbReference>
<evidence type="ECO:0000256" key="7">
    <source>
        <dbReference type="ARBA" id="ARBA00023268"/>
    </source>
</evidence>
<evidence type="ECO:0000313" key="13">
    <source>
        <dbReference type="EMBL" id="OKH23568.1"/>
    </source>
</evidence>
<keyword evidence="4" id="KW-0677">Repeat</keyword>
<keyword evidence="3" id="KW-0808">Transferase</keyword>
<comment type="caution">
    <text evidence="13">The sequence shown here is derived from an EMBL/GenBank/DDBJ whole genome shotgun (WGS) entry which is preliminary data.</text>
</comment>
<evidence type="ECO:0000259" key="11">
    <source>
        <dbReference type="PROSITE" id="PS52004"/>
    </source>
</evidence>
<dbReference type="Gene3D" id="3.40.366.10">
    <property type="entry name" value="Malonyl-Coenzyme A Acyl Carrier Protein, domain 2"/>
    <property type="match status" value="1"/>
</dbReference>
<dbReference type="CDD" id="cd08955">
    <property type="entry name" value="KR_2_FAS_SDR_x"/>
    <property type="match status" value="1"/>
</dbReference>
<dbReference type="InterPro" id="IPR020843">
    <property type="entry name" value="ER"/>
</dbReference>
<dbReference type="SMART" id="SM00826">
    <property type="entry name" value="PKS_DH"/>
    <property type="match status" value="1"/>
</dbReference>
<dbReference type="InterPro" id="IPR049490">
    <property type="entry name" value="C883_1060-like_KR_N"/>
</dbReference>
<dbReference type="FunFam" id="3.40.366.10:FF:000002">
    <property type="entry name" value="Probable polyketide synthase 2"/>
    <property type="match status" value="1"/>
</dbReference>
<feature type="domain" description="Carrier" evidence="10">
    <location>
        <begin position="2793"/>
        <end position="2868"/>
    </location>
</feature>
<keyword evidence="5" id="KW-0276">Fatty acid metabolism</keyword>
<evidence type="ECO:0000313" key="14">
    <source>
        <dbReference type="Proteomes" id="UP000186868"/>
    </source>
</evidence>
<dbReference type="Pfam" id="PF00109">
    <property type="entry name" value="ketoacyl-synt"/>
    <property type="match status" value="1"/>
</dbReference>
<dbReference type="Pfam" id="PF21089">
    <property type="entry name" value="PKS_DH_N"/>
    <property type="match status" value="1"/>
</dbReference>
<dbReference type="InterPro" id="IPR014031">
    <property type="entry name" value="Ketoacyl_synth_C"/>
</dbReference>
<dbReference type="InterPro" id="IPR042104">
    <property type="entry name" value="PKS_dehydratase_sf"/>
</dbReference>